<protein>
    <recommendedName>
        <fullName evidence="4">YXWGXW repeat-containing protein</fullName>
    </recommendedName>
</protein>
<gene>
    <name evidence="2" type="ORF">CDN99_01760</name>
</gene>
<name>A0A246JL17_9BURK</name>
<organism evidence="2 3">
    <name type="scientific">Roseateles aquatilis</name>
    <dbReference type="NCBI Taxonomy" id="431061"/>
    <lineage>
        <taxon>Bacteria</taxon>
        <taxon>Pseudomonadati</taxon>
        <taxon>Pseudomonadota</taxon>
        <taxon>Betaproteobacteria</taxon>
        <taxon>Burkholderiales</taxon>
        <taxon>Sphaerotilaceae</taxon>
        <taxon>Roseateles</taxon>
    </lineage>
</organism>
<evidence type="ECO:0000256" key="1">
    <source>
        <dbReference type="SAM" id="SignalP"/>
    </source>
</evidence>
<accession>A0A246JL17</accession>
<evidence type="ECO:0000313" key="3">
    <source>
        <dbReference type="Proteomes" id="UP000197468"/>
    </source>
</evidence>
<dbReference type="Proteomes" id="UP000197468">
    <property type="component" value="Unassembled WGS sequence"/>
</dbReference>
<evidence type="ECO:0008006" key="4">
    <source>
        <dbReference type="Google" id="ProtNLM"/>
    </source>
</evidence>
<comment type="caution">
    <text evidence="2">The sequence shown here is derived from an EMBL/GenBank/DDBJ whole genome shotgun (WGS) entry which is preliminary data.</text>
</comment>
<feature type="chain" id="PRO_5012399688" description="YXWGXW repeat-containing protein" evidence="1">
    <location>
        <begin position="27"/>
        <end position="76"/>
    </location>
</feature>
<dbReference type="OrthoDB" id="121499at2"/>
<keyword evidence="3" id="KW-1185">Reference proteome</keyword>
<dbReference type="AlphaFoldDB" id="A0A246JL17"/>
<reference evidence="2 3" key="1">
    <citation type="journal article" date="2008" name="Int. J. Syst. Evol. Microbiol.">
        <title>Description of Roseateles aquatilis sp. nov. and Roseateles terrae sp. nov., in the class Betaproteobacteria, and emended description of the genus Roseateles.</title>
        <authorList>
            <person name="Gomila M."/>
            <person name="Bowien B."/>
            <person name="Falsen E."/>
            <person name="Moore E.R."/>
            <person name="Lalucat J."/>
        </authorList>
    </citation>
    <scope>NUCLEOTIDE SEQUENCE [LARGE SCALE GENOMIC DNA]</scope>
    <source>
        <strain evidence="2 3">CCUG 48205</strain>
    </source>
</reference>
<proteinExistence type="predicted"/>
<dbReference type="RefSeq" id="WP_088382388.1">
    <property type="nucleotide sequence ID" value="NZ_NIOF01000001.1"/>
</dbReference>
<dbReference type="EMBL" id="NIOF01000001">
    <property type="protein sequence ID" value="OWQ93240.1"/>
    <property type="molecule type" value="Genomic_DNA"/>
</dbReference>
<keyword evidence="1" id="KW-0732">Signal</keyword>
<evidence type="ECO:0000313" key="2">
    <source>
        <dbReference type="EMBL" id="OWQ93240.1"/>
    </source>
</evidence>
<dbReference type="PROSITE" id="PS51257">
    <property type="entry name" value="PROKAR_LIPOPROTEIN"/>
    <property type="match status" value="1"/>
</dbReference>
<sequence length="76" mass="8338">MRVIRPLLLTLAATALMASLTGCVVAPVQPYAYGPPVYDAGYAAGPPVVGYVWFNGFWGYDRGVRRWNGGHWGPRR</sequence>
<feature type="signal peptide" evidence="1">
    <location>
        <begin position="1"/>
        <end position="26"/>
    </location>
</feature>